<feature type="transmembrane region" description="Helical" evidence="3">
    <location>
        <begin position="251"/>
        <end position="269"/>
    </location>
</feature>
<feature type="transmembrane region" description="Helical" evidence="3">
    <location>
        <begin position="135"/>
        <end position="156"/>
    </location>
</feature>
<keyword evidence="3" id="KW-0472">Membrane</keyword>
<comment type="caution">
    <text evidence="4">The sequence shown here is derived from an EMBL/GenBank/DDBJ whole genome shotgun (WGS) entry which is preliminary data.</text>
</comment>
<feature type="repeat" description="TPR" evidence="1">
    <location>
        <begin position="607"/>
        <end position="640"/>
    </location>
</feature>
<keyword evidence="3" id="KW-0812">Transmembrane</keyword>
<dbReference type="InterPro" id="IPR011990">
    <property type="entry name" value="TPR-like_helical_dom_sf"/>
</dbReference>
<evidence type="ECO:0000313" key="5">
    <source>
        <dbReference type="Proteomes" id="UP000179113"/>
    </source>
</evidence>
<feature type="transmembrane region" description="Helical" evidence="3">
    <location>
        <begin position="12"/>
        <end position="31"/>
    </location>
</feature>
<feature type="transmembrane region" description="Helical" evidence="3">
    <location>
        <begin position="176"/>
        <end position="194"/>
    </location>
</feature>
<dbReference type="AlphaFoldDB" id="A0A1F4WH14"/>
<feature type="region of interest" description="Disordered" evidence="2">
    <location>
        <begin position="692"/>
        <end position="746"/>
    </location>
</feature>
<proteinExistence type="predicted"/>
<organism evidence="4 5">
    <name type="scientific">candidate division WWE3 bacterium RIFOXYC1_FULL_39_7</name>
    <dbReference type="NCBI Taxonomy" id="1802643"/>
    <lineage>
        <taxon>Bacteria</taxon>
        <taxon>Katanobacteria</taxon>
    </lineage>
</organism>
<evidence type="ECO:0000313" key="4">
    <source>
        <dbReference type="EMBL" id="OGC68660.1"/>
    </source>
</evidence>
<dbReference type="PANTHER" id="PTHR37422">
    <property type="entry name" value="TEICHURONIC ACID BIOSYNTHESIS PROTEIN TUAE"/>
    <property type="match status" value="1"/>
</dbReference>
<sequence length="746" mass="81721">MENSNNKILILERFSIFINVALGLLLPLFFLPTTTEFFEYNKMALLITATVLMVVLWGIRILLGQKIELVKSALDIPLLAFTAIFILATIFSLNKNTSIFGSQGRWFPSLFGIITLVIYYYINTPNMKHHLAIRWSMLGLIFGSTLATLTAILSYFNIFLGSEAFLRTPNFNTTGSVTTIVSLAAFSIILALAYITYEKRLPMQIILASTTVLNLFFIGLINSIVGWVILGVGLISLIVFVDIARFFAQKLVSMVTLGTLLAVLLVTILPTTREVIVNAAYPLEIALPVKESWVVSSSSVQDYPLLATGPSTFHLNFTRYRPLSLNAGDLWNIRFDKPFNEILNTLATMGILGLVALLFLGSRILNLAGNARFSSDEAGLSKIAAVGTVTAVSFFFVTYATVLNTFVLFFMLSLFVAASVIVEYGKLGELVTLSFSSFAAVSTIGEASALKKEFINFIAAIPVIALVLFGQYTFSKTYLGEFYMRKAIVAAINSEATTTYDYQARAININPRRDSYHTAYAQTNLVLANALAGKADITDAEKQTVQTLIAQAIRSSRMATEVVNPLNVNNWQTRGLIYRSIAGVAQNAAEWSIASYNNAIQLDPTNPSLRLELGGIYFAANEYLAAANLFRQATALKPNYANAHYNFAQALLKLNDPVNAKAELEITKSLLSQDTEDYLIVEQEIAALSTAPEVAGAASDKPTVEEIAGPSQQTGQNQPPLSNPEEQNNLNNENINVEDLPKSGNQ</sequence>
<name>A0A1F4WH14_UNCKA</name>
<feature type="transmembrane region" description="Helical" evidence="3">
    <location>
        <begin position="75"/>
        <end position="94"/>
    </location>
</feature>
<dbReference type="Gene3D" id="1.25.40.10">
    <property type="entry name" value="Tetratricopeptide repeat domain"/>
    <property type="match status" value="1"/>
</dbReference>
<dbReference type="InterPro" id="IPR051533">
    <property type="entry name" value="WaaL-like"/>
</dbReference>
<protein>
    <submittedName>
        <fullName evidence="4">Uncharacterized protein</fullName>
    </submittedName>
</protein>
<gene>
    <name evidence="4" type="ORF">A2415_02315</name>
</gene>
<evidence type="ECO:0000256" key="3">
    <source>
        <dbReference type="SAM" id="Phobius"/>
    </source>
</evidence>
<dbReference type="Proteomes" id="UP000179113">
    <property type="component" value="Unassembled WGS sequence"/>
</dbReference>
<feature type="transmembrane region" description="Helical" evidence="3">
    <location>
        <begin position="342"/>
        <end position="360"/>
    </location>
</feature>
<feature type="transmembrane region" description="Helical" evidence="3">
    <location>
        <begin position="43"/>
        <end position="63"/>
    </location>
</feature>
<evidence type="ECO:0000256" key="2">
    <source>
        <dbReference type="SAM" id="MobiDB-lite"/>
    </source>
</evidence>
<evidence type="ECO:0000256" key="1">
    <source>
        <dbReference type="PROSITE-ProRule" id="PRU00339"/>
    </source>
</evidence>
<feature type="transmembrane region" description="Helical" evidence="3">
    <location>
        <begin position="106"/>
        <end position="123"/>
    </location>
</feature>
<dbReference type="PANTHER" id="PTHR37422:SF23">
    <property type="entry name" value="TEICHURONIC ACID BIOSYNTHESIS PROTEIN TUAE"/>
    <property type="match status" value="1"/>
</dbReference>
<keyword evidence="1" id="KW-0802">TPR repeat</keyword>
<dbReference type="SUPFAM" id="SSF48452">
    <property type="entry name" value="TPR-like"/>
    <property type="match status" value="1"/>
</dbReference>
<dbReference type="PROSITE" id="PS50005">
    <property type="entry name" value="TPR"/>
    <property type="match status" value="1"/>
</dbReference>
<keyword evidence="3" id="KW-1133">Transmembrane helix</keyword>
<dbReference type="EMBL" id="MEWA01000034">
    <property type="protein sequence ID" value="OGC68660.1"/>
    <property type="molecule type" value="Genomic_DNA"/>
</dbReference>
<reference evidence="4 5" key="1">
    <citation type="journal article" date="2016" name="Nat. Commun.">
        <title>Thousands of microbial genomes shed light on interconnected biogeochemical processes in an aquifer system.</title>
        <authorList>
            <person name="Anantharaman K."/>
            <person name="Brown C.T."/>
            <person name="Hug L.A."/>
            <person name="Sharon I."/>
            <person name="Castelle C.J."/>
            <person name="Probst A.J."/>
            <person name="Thomas B.C."/>
            <person name="Singh A."/>
            <person name="Wilkins M.J."/>
            <person name="Karaoz U."/>
            <person name="Brodie E.L."/>
            <person name="Williams K.H."/>
            <person name="Hubbard S.S."/>
            <person name="Banfield J.F."/>
        </authorList>
    </citation>
    <scope>NUCLEOTIDE SEQUENCE [LARGE SCALE GENOMIC DNA]</scope>
</reference>
<dbReference type="InterPro" id="IPR019734">
    <property type="entry name" value="TPR_rpt"/>
</dbReference>
<accession>A0A1F4WH14</accession>
<feature type="compositionally biased region" description="Low complexity" evidence="2">
    <location>
        <begin position="716"/>
        <end position="735"/>
    </location>
</feature>
<feature type="transmembrane region" description="Helical" evidence="3">
    <location>
        <begin position="224"/>
        <end position="244"/>
    </location>
</feature>
<dbReference type="Pfam" id="PF13414">
    <property type="entry name" value="TPR_11"/>
    <property type="match status" value="1"/>
</dbReference>
<feature type="transmembrane region" description="Helical" evidence="3">
    <location>
        <begin position="454"/>
        <end position="474"/>
    </location>
</feature>